<protein>
    <submittedName>
        <fullName evidence="1">Uncharacterized protein</fullName>
    </submittedName>
</protein>
<evidence type="ECO:0000313" key="1">
    <source>
        <dbReference type="EMBL" id="BCO08107.1"/>
    </source>
</evidence>
<dbReference type="AlphaFoldDB" id="A0A915U4Q2"/>
<gene>
    <name evidence="1" type="ORF">GF1_04830</name>
</gene>
<reference evidence="1" key="1">
    <citation type="submission" date="2020-12" db="EMBL/GenBank/DDBJ databases">
        <title>Desulfobium dissulfuricans gen. nov., sp. nov., a novel mesophilic, sulfate-reducing bacterium isolated from a deep-sea hydrothermal vent.</title>
        <authorList>
            <person name="Hashimoto Y."/>
            <person name="Tame A."/>
            <person name="Sawayama S."/>
            <person name="Miyazaki J."/>
            <person name="Takai K."/>
            <person name="Nakagawa S."/>
        </authorList>
    </citation>
    <scope>NUCLEOTIDE SEQUENCE</scope>
    <source>
        <strain evidence="1">GF1</strain>
    </source>
</reference>
<accession>A0A915U4Q2</accession>
<dbReference type="EMBL" id="AP024233">
    <property type="protein sequence ID" value="BCO08107.1"/>
    <property type="molecule type" value="Genomic_DNA"/>
</dbReference>
<dbReference type="Proteomes" id="UP001063350">
    <property type="component" value="Chromosome"/>
</dbReference>
<sequence>MSTPHSQPLDLFFSGSVTDKLQRAQTLYGAYGSTLLAVPGIREGLADLDRLLDELRSQMAAMDMGSRCAHCGARPDGGCCSAYMAANTDTILLLINLLGGTQIHTFSGDETSCCFLGPGGCILPIKPMFCLNYNCSHIQESGSAVELAELERRAGSLLTRQTELEGELIRLLVTMGPN</sequence>
<proteinExistence type="predicted"/>
<evidence type="ECO:0000313" key="2">
    <source>
        <dbReference type="Proteomes" id="UP001063350"/>
    </source>
</evidence>
<name>A0A915U4Q2_9BACT</name>
<organism evidence="1 2">
    <name type="scientific">Desulfolithobacter dissulfuricans</name>
    <dbReference type="NCBI Taxonomy" id="2795293"/>
    <lineage>
        <taxon>Bacteria</taxon>
        <taxon>Pseudomonadati</taxon>
        <taxon>Thermodesulfobacteriota</taxon>
        <taxon>Desulfobulbia</taxon>
        <taxon>Desulfobulbales</taxon>
        <taxon>Desulfobulbaceae</taxon>
        <taxon>Desulfolithobacter</taxon>
    </lineage>
</organism>
<keyword evidence="2" id="KW-1185">Reference proteome</keyword>
<dbReference type="RefSeq" id="WP_267928034.1">
    <property type="nucleotide sequence ID" value="NZ_AP024233.1"/>
</dbReference>
<dbReference type="KEGG" id="ddu:GF1_04830"/>